<reference evidence="1 2" key="1">
    <citation type="submission" date="2016-11" db="EMBL/GenBank/DDBJ databases">
        <authorList>
            <person name="Jaros S."/>
            <person name="Januszkiewicz K."/>
            <person name="Wedrychowicz H."/>
        </authorList>
    </citation>
    <scope>NUCLEOTIDE SEQUENCE [LARGE SCALE GENOMIC DNA]</scope>
    <source>
        <strain evidence="1 2">DSM 24787</strain>
    </source>
</reference>
<protein>
    <submittedName>
        <fullName evidence="1">Uncharacterized protein</fullName>
    </submittedName>
</protein>
<dbReference type="Proteomes" id="UP000185003">
    <property type="component" value="Unassembled WGS sequence"/>
</dbReference>
<evidence type="ECO:0000313" key="2">
    <source>
        <dbReference type="Proteomes" id="UP000185003"/>
    </source>
</evidence>
<keyword evidence="2" id="KW-1185">Reference proteome</keyword>
<organism evidence="1 2">
    <name type="scientific">Chitinophaga niabensis</name>
    <dbReference type="NCBI Taxonomy" id="536979"/>
    <lineage>
        <taxon>Bacteria</taxon>
        <taxon>Pseudomonadati</taxon>
        <taxon>Bacteroidota</taxon>
        <taxon>Chitinophagia</taxon>
        <taxon>Chitinophagales</taxon>
        <taxon>Chitinophagaceae</taxon>
        <taxon>Chitinophaga</taxon>
    </lineage>
</organism>
<dbReference type="AlphaFoldDB" id="A0A1N6DGP6"/>
<accession>A0A1N6DGP6</accession>
<gene>
    <name evidence="1" type="ORF">SAMN04488055_0733</name>
</gene>
<evidence type="ECO:0000313" key="1">
    <source>
        <dbReference type="EMBL" id="SIN69991.1"/>
    </source>
</evidence>
<proteinExistence type="predicted"/>
<sequence>MLLLAGCSTMKRSNVIPYVVDLNTEKSIYNEILRTKEDIAFFVEHLSDETLKFHLATLYQKEFIQSNRKLFINDKFYPIVFDSDYWFYSKIKANKPVVTIEERKYVYKEIPMPSIQEREKSPHSYGYPKKISVIDHSIYWIVDKKGKLIKTNSIPESGGH</sequence>
<dbReference type="EMBL" id="FSRA01000001">
    <property type="protein sequence ID" value="SIN69991.1"/>
    <property type="molecule type" value="Genomic_DNA"/>
</dbReference>
<name>A0A1N6DGP6_9BACT</name>